<feature type="domain" description="DNA-directed DNA polymerase family B multifunctional" evidence="10">
    <location>
        <begin position="142"/>
        <end position="202"/>
    </location>
</feature>
<evidence type="ECO:0000256" key="7">
    <source>
        <dbReference type="PROSITE-ProRule" id="PRU00708"/>
    </source>
</evidence>
<dbReference type="InterPro" id="IPR023211">
    <property type="entry name" value="DNA_pol_palm_dom_sf"/>
</dbReference>
<feature type="coiled-coil region" evidence="8">
    <location>
        <begin position="592"/>
        <end position="619"/>
    </location>
</feature>
<dbReference type="EMBL" id="VEPZ02001119">
    <property type="protein sequence ID" value="KAE8693411.1"/>
    <property type="molecule type" value="Genomic_DNA"/>
</dbReference>
<dbReference type="InterPro" id="IPR002885">
    <property type="entry name" value="PPR_rpt"/>
</dbReference>
<dbReference type="SUPFAM" id="SSF56672">
    <property type="entry name" value="DNA/RNA polymerases"/>
    <property type="match status" value="1"/>
</dbReference>
<dbReference type="PANTHER" id="PTHR10322:SF23">
    <property type="entry name" value="DNA POLYMERASE DELTA CATALYTIC SUBUNIT"/>
    <property type="match status" value="1"/>
</dbReference>
<sequence>MAEISDVLARLDLNMGEEDVLEAEDDADNEEVNFNLLLCLIFYLFQVSANSVYGFTGATVGQLPCLEISSSVISYCRQMIEHTKKLVEDKLTVLEGYEHNAEVIYRDTDSVMVQFGVSDVEAAMNLGREAAEHISGTFTKTTDATGIETVRRDNCLLVKNLVNECLHKILIDRDIPGAVQYVKNTISVLLMNRMDLSLLGRTKTGDDMSVYIYSKLITVMGKKGQTRMTMWLFSEMRNSGCRPDASVYNALITYHLHSRDKSKTLDKALAWNVKQVNTLFKDLAESSITPDIYTFNGRDDGPIITPGCDDRVFYFGKSQRKGLGRWSKVSGAAKASIRNLPPSVIGDPSNLNAMGILEDRLNKLLDTLGPFEMPAVDLVLPPNGFVPPNSTLEQGPPQEAVLKAISYIMQGFKTKPGRRAVIFFLGFGGVEKGMSVRLKSRSMSPQKNDQIWDIPPQAFDMPHSHNSCSKKEKDERQNYSDRGEHIEVPERFGGQDKPEKSKYSGCNHKKPRGLGRSNYGQVFWSTSNEYTWGKFIGRGNYVTYPASGCLTWNLTGTSRGLICCKNKASSATKIQTVVSNLENNSGYYHIPNLDEEDKSKKMEEKIKQLEDQIKVVKGDHDYHRVDVAELSLVPDLVIPPKFKSPEFKKFDENSCPSAHITMLCKIKDGEASKKPPMRERDGEINIISHVSKSVTISSPKSTIVVPSGISRQDSREPKKEREHFDPILMTYKELYQQFLDTHVVSLYPVKPMKPPYPKWYDENAHCEYHGGVPGHTIENCYAFKRIVKKMRNQNWIDFNNLGASK</sequence>
<feature type="repeat" description="PPR" evidence="7">
    <location>
        <begin position="209"/>
        <end position="243"/>
    </location>
</feature>
<dbReference type="NCBIfam" id="TIGR00756">
    <property type="entry name" value="PPR"/>
    <property type="match status" value="1"/>
</dbReference>
<reference evidence="11" key="1">
    <citation type="submission" date="2019-09" db="EMBL/GenBank/DDBJ databases">
        <title>Draft genome information of white flower Hibiscus syriacus.</title>
        <authorList>
            <person name="Kim Y.-M."/>
        </authorList>
    </citation>
    <scope>NUCLEOTIDE SEQUENCE [LARGE SCALE GENOMIC DNA]</scope>
    <source>
        <strain evidence="11">YM2019G1</strain>
    </source>
</reference>
<dbReference type="GO" id="GO:0000166">
    <property type="term" value="F:nucleotide binding"/>
    <property type="evidence" value="ECO:0007669"/>
    <property type="project" value="InterPro"/>
</dbReference>
<feature type="compositionally biased region" description="Basic and acidic residues" evidence="9">
    <location>
        <begin position="469"/>
        <end position="502"/>
    </location>
</feature>
<protein>
    <recommendedName>
        <fullName evidence="1">DNA-directed DNA polymerase</fullName>
        <ecNumber evidence="1">2.7.7.7</ecNumber>
    </recommendedName>
</protein>
<dbReference type="GO" id="GO:0045004">
    <property type="term" value="P:DNA replication proofreading"/>
    <property type="evidence" value="ECO:0007669"/>
    <property type="project" value="TreeGrafter"/>
</dbReference>
<evidence type="ECO:0000313" key="12">
    <source>
        <dbReference type="Proteomes" id="UP000436088"/>
    </source>
</evidence>
<dbReference type="GO" id="GO:0043625">
    <property type="term" value="C:delta DNA polymerase complex"/>
    <property type="evidence" value="ECO:0007669"/>
    <property type="project" value="TreeGrafter"/>
</dbReference>
<dbReference type="Pfam" id="PF13041">
    <property type="entry name" value="PPR_2"/>
    <property type="match status" value="1"/>
</dbReference>
<dbReference type="Pfam" id="PF00136">
    <property type="entry name" value="DNA_pol_B"/>
    <property type="match status" value="2"/>
</dbReference>
<dbReference type="Proteomes" id="UP000436088">
    <property type="component" value="Unassembled WGS sequence"/>
</dbReference>
<gene>
    <name evidence="11" type="ORF">F3Y22_tig00110812pilonHSYRG00041</name>
</gene>
<dbReference type="GO" id="GO:0003677">
    <property type="term" value="F:DNA binding"/>
    <property type="evidence" value="ECO:0007669"/>
    <property type="project" value="UniProtKB-KW"/>
</dbReference>
<dbReference type="PANTHER" id="PTHR10322">
    <property type="entry name" value="DNA POLYMERASE CATALYTIC SUBUNIT"/>
    <property type="match status" value="1"/>
</dbReference>
<dbReference type="InterPro" id="IPR042087">
    <property type="entry name" value="DNA_pol_B_thumb"/>
</dbReference>
<name>A0A6A2ZN13_HIBSY</name>
<evidence type="ECO:0000256" key="1">
    <source>
        <dbReference type="ARBA" id="ARBA00012417"/>
    </source>
</evidence>
<accession>A0A6A2ZN13</accession>
<keyword evidence="12" id="KW-1185">Reference proteome</keyword>
<keyword evidence="2" id="KW-0808">Transferase</keyword>
<dbReference type="InterPro" id="IPR006134">
    <property type="entry name" value="DNA-dir_DNA_pol_B_multi_dom"/>
</dbReference>
<dbReference type="Gene3D" id="3.90.1600.10">
    <property type="entry name" value="Palm domain of DNA polymerase"/>
    <property type="match status" value="1"/>
</dbReference>
<evidence type="ECO:0000256" key="9">
    <source>
        <dbReference type="SAM" id="MobiDB-lite"/>
    </source>
</evidence>
<keyword evidence="8" id="KW-0175">Coiled coil</keyword>
<dbReference type="GO" id="GO:0008296">
    <property type="term" value="F:3'-5'-DNA exonuclease activity"/>
    <property type="evidence" value="ECO:0007669"/>
    <property type="project" value="TreeGrafter"/>
</dbReference>
<evidence type="ECO:0000259" key="10">
    <source>
        <dbReference type="Pfam" id="PF00136"/>
    </source>
</evidence>
<keyword evidence="4" id="KW-0239">DNA-directed DNA polymerase</keyword>
<dbReference type="PROSITE" id="PS51375">
    <property type="entry name" value="PPR"/>
    <property type="match status" value="1"/>
</dbReference>
<dbReference type="GO" id="GO:0003887">
    <property type="term" value="F:DNA-directed DNA polymerase activity"/>
    <property type="evidence" value="ECO:0007669"/>
    <property type="project" value="UniProtKB-KW"/>
</dbReference>
<keyword evidence="5" id="KW-0238">DNA-binding</keyword>
<evidence type="ECO:0000256" key="4">
    <source>
        <dbReference type="ARBA" id="ARBA00022932"/>
    </source>
</evidence>
<evidence type="ECO:0000256" key="6">
    <source>
        <dbReference type="ARBA" id="ARBA00049244"/>
    </source>
</evidence>
<dbReference type="InterPro" id="IPR050240">
    <property type="entry name" value="DNA_pol_type-B"/>
</dbReference>
<dbReference type="AlphaFoldDB" id="A0A6A2ZN13"/>
<evidence type="ECO:0000256" key="8">
    <source>
        <dbReference type="SAM" id="Coils"/>
    </source>
</evidence>
<proteinExistence type="predicted"/>
<dbReference type="Gene3D" id="1.10.287.690">
    <property type="entry name" value="Helix hairpin bin"/>
    <property type="match status" value="1"/>
</dbReference>
<evidence type="ECO:0000256" key="5">
    <source>
        <dbReference type="ARBA" id="ARBA00023125"/>
    </source>
</evidence>
<organism evidence="11 12">
    <name type="scientific">Hibiscus syriacus</name>
    <name type="common">Rose of Sharon</name>
    <dbReference type="NCBI Taxonomy" id="106335"/>
    <lineage>
        <taxon>Eukaryota</taxon>
        <taxon>Viridiplantae</taxon>
        <taxon>Streptophyta</taxon>
        <taxon>Embryophyta</taxon>
        <taxon>Tracheophyta</taxon>
        <taxon>Spermatophyta</taxon>
        <taxon>Magnoliopsida</taxon>
        <taxon>eudicotyledons</taxon>
        <taxon>Gunneridae</taxon>
        <taxon>Pentapetalae</taxon>
        <taxon>rosids</taxon>
        <taxon>malvids</taxon>
        <taxon>Malvales</taxon>
        <taxon>Malvaceae</taxon>
        <taxon>Malvoideae</taxon>
        <taxon>Hibiscus</taxon>
    </lineage>
</organism>
<dbReference type="Gene3D" id="1.10.132.60">
    <property type="entry name" value="DNA polymerase family B, C-terminal domain"/>
    <property type="match status" value="1"/>
</dbReference>
<dbReference type="EC" id="2.7.7.7" evidence="1"/>
<evidence type="ECO:0000256" key="2">
    <source>
        <dbReference type="ARBA" id="ARBA00022679"/>
    </source>
</evidence>
<feature type="region of interest" description="Disordered" evidence="9">
    <location>
        <begin position="462"/>
        <end position="509"/>
    </location>
</feature>
<keyword evidence="3" id="KW-0548">Nucleotidyltransferase</keyword>
<comment type="caution">
    <text evidence="11">The sequence shown here is derived from an EMBL/GenBank/DDBJ whole genome shotgun (WGS) entry which is preliminary data.</text>
</comment>
<comment type="catalytic activity">
    <reaction evidence="6">
        <text>DNA(n) + a 2'-deoxyribonucleoside 5'-triphosphate = DNA(n+1) + diphosphate</text>
        <dbReference type="Rhea" id="RHEA:22508"/>
        <dbReference type="Rhea" id="RHEA-COMP:17339"/>
        <dbReference type="Rhea" id="RHEA-COMP:17340"/>
        <dbReference type="ChEBI" id="CHEBI:33019"/>
        <dbReference type="ChEBI" id="CHEBI:61560"/>
        <dbReference type="ChEBI" id="CHEBI:173112"/>
        <dbReference type="EC" id="2.7.7.7"/>
    </reaction>
</comment>
<feature type="domain" description="DNA-directed DNA polymerase family B multifunctional" evidence="10">
    <location>
        <begin position="45"/>
        <end position="140"/>
    </location>
</feature>
<dbReference type="GO" id="GO:0006297">
    <property type="term" value="P:nucleotide-excision repair, DNA gap filling"/>
    <property type="evidence" value="ECO:0007669"/>
    <property type="project" value="TreeGrafter"/>
</dbReference>
<dbReference type="GO" id="GO:0006287">
    <property type="term" value="P:base-excision repair, gap-filling"/>
    <property type="evidence" value="ECO:0007669"/>
    <property type="project" value="TreeGrafter"/>
</dbReference>
<evidence type="ECO:0000313" key="11">
    <source>
        <dbReference type="EMBL" id="KAE8693411.1"/>
    </source>
</evidence>
<evidence type="ECO:0000256" key="3">
    <source>
        <dbReference type="ARBA" id="ARBA00022695"/>
    </source>
</evidence>
<dbReference type="InterPro" id="IPR043502">
    <property type="entry name" value="DNA/RNA_pol_sf"/>
</dbReference>